<dbReference type="CDD" id="cd01948">
    <property type="entry name" value="EAL"/>
    <property type="match status" value="1"/>
</dbReference>
<dbReference type="InterPro" id="IPR000160">
    <property type="entry name" value="GGDEF_dom"/>
</dbReference>
<dbReference type="SMART" id="SM00065">
    <property type="entry name" value="GAF"/>
    <property type="match status" value="1"/>
</dbReference>
<dbReference type="SUPFAM" id="SSF55785">
    <property type="entry name" value="PYP-like sensor domain (PAS domain)"/>
    <property type="match status" value="2"/>
</dbReference>
<dbReference type="RefSeq" id="WP_163993377.1">
    <property type="nucleotide sequence ID" value="NZ_WUEY01000028.1"/>
</dbReference>
<accession>A0A6L9UFY5</accession>
<evidence type="ECO:0000313" key="5">
    <source>
        <dbReference type="EMBL" id="NEI74279.1"/>
    </source>
</evidence>
<evidence type="ECO:0000259" key="4">
    <source>
        <dbReference type="PROSITE" id="PS50887"/>
    </source>
</evidence>
<dbReference type="AlphaFoldDB" id="A0A6L9UFY5"/>
<dbReference type="SUPFAM" id="SSF55073">
    <property type="entry name" value="Nucleotide cyclase"/>
    <property type="match status" value="1"/>
</dbReference>
<dbReference type="EC" id="3.1.4.52" evidence="5"/>
<dbReference type="InterPro" id="IPR035965">
    <property type="entry name" value="PAS-like_dom_sf"/>
</dbReference>
<dbReference type="InterPro" id="IPR012226">
    <property type="entry name" value="Diguanyl_cyclase/Pdiesterase"/>
</dbReference>
<dbReference type="CDD" id="cd00130">
    <property type="entry name" value="PAS"/>
    <property type="match status" value="2"/>
</dbReference>
<feature type="domain" description="PAC" evidence="2">
    <location>
        <begin position="203"/>
        <end position="255"/>
    </location>
</feature>
<dbReference type="InterPro" id="IPR029787">
    <property type="entry name" value="Nucleotide_cyclase"/>
</dbReference>
<feature type="domain" description="EAL" evidence="3">
    <location>
        <begin position="591"/>
        <end position="845"/>
    </location>
</feature>
<feature type="domain" description="PAS" evidence="1">
    <location>
        <begin position="129"/>
        <end position="174"/>
    </location>
</feature>
<reference evidence="5 6" key="1">
    <citation type="submission" date="2019-12" db="EMBL/GenBank/DDBJ databases">
        <title>Rhizobium genotypes associated with high levels of biological nitrogen fixation by grain legumes in a temperate-maritime cropping system.</title>
        <authorList>
            <person name="Maluk M."/>
            <person name="Francesc Ferrando Molina F."/>
            <person name="Lopez Del Egido L."/>
            <person name="Lafos M."/>
            <person name="Langarica-Fuentes A."/>
            <person name="Gebre Yohannes G."/>
            <person name="Young M.W."/>
            <person name="Martin P."/>
            <person name="Gantlett R."/>
            <person name="Kenicer G."/>
            <person name="Hawes C."/>
            <person name="Begg G.S."/>
            <person name="Quilliam R.S."/>
            <person name="Squire G.R."/>
            <person name="Poole P.S."/>
            <person name="Young P.W."/>
            <person name="Iannetta P.M."/>
            <person name="James E.K."/>
        </authorList>
    </citation>
    <scope>NUCLEOTIDE SEQUENCE [LARGE SCALE GENOMIC DNA]</scope>
    <source>
        <strain evidence="5 6">JHI1118</strain>
    </source>
</reference>
<dbReference type="Pfam" id="PF13426">
    <property type="entry name" value="PAS_9"/>
    <property type="match status" value="1"/>
</dbReference>
<dbReference type="InterPro" id="IPR043128">
    <property type="entry name" value="Rev_trsase/Diguanyl_cyclase"/>
</dbReference>
<dbReference type="CDD" id="cd01949">
    <property type="entry name" value="GGDEF"/>
    <property type="match status" value="1"/>
</dbReference>
<dbReference type="PIRSF" id="PIRSF005925">
    <property type="entry name" value="Dos"/>
    <property type="match status" value="1"/>
</dbReference>
<dbReference type="Pfam" id="PF00563">
    <property type="entry name" value="EAL"/>
    <property type="match status" value="1"/>
</dbReference>
<dbReference type="InterPro" id="IPR052155">
    <property type="entry name" value="Biofilm_reg_signaling"/>
</dbReference>
<dbReference type="InterPro" id="IPR000700">
    <property type="entry name" value="PAS-assoc_C"/>
</dbReference>
<feature type="domain" description="PAC" evidence="2">
    <location>
        <begin position="82"/>
        <end position="132"/>
    </location>
</feature>
<dbReference type="EMBL" id="WUEY01000028">
    <property type="protein sequence ID" value="NEI74279.1"/>
    <property type="molecule type" value="Genomic_DNA"/>
</dbReference>
<evidence type="ECO:0000259" key="2">
    <source>
        <dbReference type="PROSITE" id="PS50113"/>
    </source>
</evidence>
<dbReference type="PROSITE" id="PS50112">
    <property type="entry name" value="PAS"/>
    <property type="match status" value="2"/>
</dbReference>
<dbReference type="SMART" id="SM00267">
    <property type="entry name" value="GGDEF"/>
    <property type="match status" value="1"/>
</dbReference>
<sequence length="856" mass="94450">MSFDRHLVLETALEESVDAVVLADDVNRITFFNAAAERLWGYHRGDVLGKDIKDFVPCGICPTRDGYVDANRDGYANKIVRTSREARIEREDGKEVWGSFSLSKVDIGDKIHHLVFIRDVTEEVQRREELRLLSLVVNETDRTVMVLDQNRRIIYVNRAFSDQFGYRIAYALGKLPTDFLVGEGTDVDTLARLQRKAWQDQGFTEDILCYDRSGNPVWVSAAVNPIRDAQGDVTNVVVELTDIAALKRVQSLQDDVLEALASNISLAEVMDFLCRRVEAIAPEIVSSILLVDTEQKLWSLAGPSLPTAYNDAIAGVPAGENTGSCGTAVWRGEPVYVTDIATDPLWTNYKHLALPHGLRACWSSPIRLGDGRIAGTFAFYYREPRGPSAFHRQIVKACLYLCKLAIEHQEARRQIAVLSHFDSLTGLPNRSRLLEETESILRKAEDEGLKVAIFTVNLDHFKDINSSLGHAIGDKVLIEAAYRLQRLVSDFAAIVARAGSDSFVVVLSDCDTARAAVRADKILRAISEPTEIKGFNLTLSASIGISISGDKGTDPESLLKHAETAMFQAKSAGRGVYRFFSPEMNRLAQDRLVLGAALRNALSTNSLNLHYQPQINLNSNTLHGVEALARWHDPEPGNIPPDRFIPLAEEIGLIDTIGKWSLRESCRQIAAWRSEGIPIPTVSVNLSPLHFNDSGLPGYVAGLLEEFNLPAACLTIEITESVMMDAGAETLRTLAKLHETGVGLSMDDFGTGFSSLSSLTRMPITELKLDRSFMRNFETDPSVQAVAATVVGIGLSLGMTVVSEGVENENQARLLRRLNCTVAQGYYFARPMEACDIERWICATRLDDTAPLNISA</sequence>
<dbReference type="InterPro" id="IPR035919">
    <property type="entry name" value="EAL_sf"/>
</dbReference>
<dbReference type="Gene3D" id="3.30.450.40">
    <property type="match status" value="1"/>
</dbReference>
<comment type="caution">
    <text evidence="5">The sequence shown here is derived from an EMBL/GenBank/DDBJ whole genome shotgun (WGS) entry which is preliminary data.</text>
</comment>
<organism evidence="5 6">
    <name type="scientific">Rhizobium lusitanum</name>
    <dbReference type="NCBI Taxonomy" id="293958"/>
    <lineage>
        <taxon>Bacteria</taxon>
        <taxon>Pseudomonadati</taxon>
        <taxon>Pseudomonadota</taxon>
        <taxon>Alphaproteobacteria</taxon>
        <taxon>Hyphomicrobiales</taxon>
        <taxon>Rhizobiaceae</taxon>
        <taxon>Rhizobium/Agrobacterium group</taxon>
        <taxon>Rhizobium</taxon>
    </lineage>
</organism>
<keyword evidence="5" id="KW-0378">Hydrolase</keyword>
<dbReference type="PANTHER" id="PTHR44757:SF2">
    <property type="entry name" value="BIOFILM ARCHITECTURE MAINTENANCE PROTEIN MBAA"/>
    <property type="match status" value="1"/>
</dbReference>
<dbReference type="PROSITE" id="PS50113">
    <property type="entry name" value="PAC"/>
    <property type="match status" value="2"/>
</dbReference>
<dbReference type="InterPro" id="IPR029016">
    <property type="entry name" value="GAF-like_dom_sf"/>
</dbReference>
<evidence type="ECO:0000259" key="1">
    <source>
        <dbReference type="PROSITE" id="PS50112"/>
    </source>
</evidence>
<proteinExistence type="predicted"/>
<dbReference type="GO" id="GO:0071111">
    <property type="term" value="F:cyclic-guanylate-specific phosphodiesterase activity"/>
    <property type="evidence" value="ECO:0007669"/>
    <property type="project" value="UniProtKB-EC"/>
</dbReference>
<dbReference type="NCBIfam" id="TIGR00229">
    <property type="entry name" value="sensory_box"/>
    <property type="match status" value="2"/>
</dbReference>
<dbReference type="PANTHER" id="PTHR44757">
    <property type="entry name" value="DIGUANYLATE CYCLASE DGCP"/>
    <property type="match status" value="1"/>
</dbReference>
<dbReference type="Pfam" id="PF00990">
    <property type="entry name" value="GGDEF"/>
    <property type="match status" value="1"/>
</dbReference>
<dbReference type="Pfam" id="PF13185">
    <property type="entry name" value="GAF_2"/>
    <property type="match status" value="1"/>
</dbReference>
<dbReference type="SUPFAM" id="SSF141868">
    <property type="entry name" value="EAL domain-like"/>
    <property type="match status" value="1"/>
</dbReference>
<gene>
    <name evidence="5" type="primary">dosP</name>
    <name evidence="5" type="synonym">pdeO</name>
    <name evidence="5" type="ORF">GR212_32480</name>
</gene>
<feature type="domain" description="PAS" evidence="1">
    <location>
        <begin position="5"/>
        <end position="56"/>
    </location>
</feature>
<dbReference type="Gene3D" id="3.30.450.20">
    <property type="entry name" value="PAS domain"/>
    <property type="match status" value="2"/>
</dbReference>
<dbReference type="InterPro" id="IPR000014">
    <property type="entry name" value="PAS"/>
</dbReference>
<dbReference type="Pfam" id="PF08448">
    <property type="entry name" value="PAS_4"/>
    <property type="match status" value="1"/>
</dbReference>
<dbReference type="Gene3D" id="3.30.70.270">
    <property type="match status" value="1"/>
</dbReference>
<dbReference type="SMART" id="SM00086">
    <property type="entry name" value="PAC"/>
    <property type="match status" value="2"/>
</dbReference>
<dbReference type="Gene3D" id="3.20.20.450">
    <property type="entry name" value="EAL domain"/>
    <property type="match status" value="1"/>
</dbReference>
<dbReference type="SMART" id="SM00091">
    <property type="entry name" value="PAS"/>
    <property type="match status" value="2"/>
</dbReference>
<dbReference type="NCBIfam" id="TIGR00254">
    <property type="entry name" value="GGDEF"/>
    <property type="match status" value="1"/>
</dbReference>
<dbReference type="SMART" id="SM00052">
    <property type="entry name" value="EAL"/>
    <property type="match status" value="1"/>
</dbReference>
<dbReference type="Proteomes" id="UP000483035">
    <property type="component" value="Unassembled WGS sequence"/>
</dbReference>
<name>A0A6L9UFY5_9HYPH</name>
<evidence type="ECO:0000259" key="3">
    <source>
        <dbReference type="PROSITE" id="PS50883"/>
    </source>
</evidence>
<dbReference type="InterPro" id="IPR013656">
    <property type="entry name" value="PAS_4"/>
</dbReference>
<dbReference type="InterPro" id="IPR003018">
    <property type="entry name" value="GAF"/>
</dbReference>
<evidence type="ECO:0000313" key="6">
    <source>
        <dbReference type="Proteomes" id="UP000483035"/>
    </source>
</evidence>
<dbReference type="InterPro" id="IPR001610">
    <property type="entry name" value="PAC"/>
</dbReference>
<dbReference type="PROSITE" id="PS50883">
    <property type="entry name" value="EAL"/>
    <property type="match status" value="1"/>
</dbReference>
<feature type="domain" description="GGDEF" evidence="4">
    <location>
        <begin position="449"/>
        <end position="582"/>
    </location>
</feature>
<dbReference type="NCBIfam" id="NF008467">
    <property type="entry name" value="PRK11359.1"/>
    <property type="match status" value="1"/>
</dbReference>
<protein>
    <submittedName>
        <fullName evidence="5">Oxygen-sensing cyclic-di-GMP phosphodiesterase</fullName>
        <ecNumber evidence="5">3.1.4.52</ecNumber>
    </submittedName>
</protein>
<dbReference type="PROSITE" id="PS50887">
    <property type="entry name" value="GGDEF"/>
    <property type="match status" value="1"/>
</dbReference>
<dbReference type="InterPro" id="IPR001633">
    <property type="entry name" value="EAL_dom"/>
</dbReference>
<dbReference type="SUPFAM" id="SSF55781">
    <property type="entry name" value="GAF domain-like"/>
    <property type="match status" value="1"/>
</dbReference>